<dbReference type="GO" id="GO:0016616">
    <property type="term" value="F:oxidoreductase activity, acting on the CH-OH group of donors, NAD or NADP as acceptor"/>
    <property type="evidence" value="ECO:0007669"/>
    <property type="project" value="TreeGrafter"/>
</dbReference>
<comment type="caution">
    <text evidence="3">The sequence shown here is derived from an EMBL/GenBank/DDBJ whole genome shotgun (WGS) entry which is preliminary data.</text>
</comment>
<dbReference type="InterPro" id="IPR036291">
    <property type="entry name" value="NAD(P)-bd_dom_sf"/>
</dbReference>
<comment type="similarity">
    <text evidence="2">Belongs to the short-chain dehydrogenases/reductases (SDR) family.</text>
</comment>
<dbReference type="PROSITE" id="PS00061">
    <property type="entry name" value="ADH_SHORT"/>
    <property type="match status" value="1"/>
</dbReference>
<dbReference type="PANTHER" id="PTHR45267">
    <property type="match status" value="1"/>
</dbReference>
<dbReference type="InterPro" id="IPR053241">
    <property type="entry name" value="NADPH_pterin_aldehyde_rdct"/>
</dbReference>
<evidence type="ECO:0000256" key="1">
    <source>
        <dbReference type="ARBA" id="ARBA00023002"/>
    </source>
</evidence>
<dbReference type="Gene3D" id="3.40.50.720">
    <property type="entry name" value="NAD(P)-binding Rossmann-like Domain"/>
    <property type="match status" value="1"/>
</dbReference>
<dbReference type="PRINTS" id="PR00080">
    <property type="entry name" value="SDRFAMILY"/>
</dbReference>
<keyword evidence="1" id="KW-0560">Oxidoreductase</keyword>
<dbReference type="Proteomes" id="UP001249851">
    <property type="component" value="Unassembled WGS sequence"/>
</dbReference>
<dbReference type="Pfam" id="PF00106">
    <property type="entry name" value="adh_short"/>
    <property type="match status" value="1"/>
</dbReference>
<dbReference type="InterPro" id="IPR002347">
    <property type="entry name" value="SDR_fam"/>
</dbReference>
<proteinExistence type="inferred from homology"/>
<accession>A0AAD9UYA4</accession>
<dbReference type="AlphaFoldDB" id="A0AAD9UYA4"/>
<evidence type="ECO:0000313" key="4">
    <source>
        <dbReference type="Proteomes" id="UP001249851"/>
    </source>
</evidence>
<reference evidence="3" key="1">
    <citation type="journal article" date="2023" name="G3 (Bethesda)">
        <title>Whole genome assembly and annotation of the endangered Caribbean coral Acropora cervicornis.</title>
        <authorList>
            <person name="Selwyn J.D."/>
            <person name="Vollmer S.V."/>
        </authorList>
    </citation>
    <scope>NUCLEOTIDE SEQUENCE</scope>
    <source>
        <strain evidence="3">K2</strain>
    </source>
</reference>
<dbReference type="PRINTS" id="PR00081">
    <property type="entry name" value="GDHRDH"/>
</dbReference>
<protein>
    <submittedName>
        <fullName evidence="3">NADPH-dependent pterin aldehyde reductase</fullName>
    </submittedName>
</protein>
<evidence type="ECO:0000256" key="2">
    <source>
        <dbReference type="RuleBase" id="RU000363"/>
    </source>
</evidence>
<organism evidence="3 4">
    <name type="scientific">Acropora cervicornis</name>
    <name type="common">Staghorn coral</name>
    <dbReference type="NCBI Taxonomy" id="6130"/>
    <lineage>
        <taxon>Eukaryota</taxon>
        <taxon>Metazoa</taxon>
        <taxon>Cnidaria</taxon>
        <taxon>Anthozoa</taxon>
        <taxon>Hexacorallia</taxon>
        <taxon>Scleractinia</taxon>
        <taxon>Astrocoeniina</taxon>
        <taxon>Acroporidae</taxon>
        <taxon>Acropora</taxon>
    </lineage>
</organism>
<dbReference type="GO" id="GO:0005829">
    <property type="term" value="C:cytosol"/>
    <property type="evidence" value="ECO:0007669"/>
    <property type="project" value="TreeGrafter"/>
</dbReference>
<sequence>MAFSNQEVIVVSGVSAGLGLAMVKWFASKGHTVIGCARSAEKVKQLNDQFCKANKPQQFYVVNVVNDKEVKQWAQDVISRFGPPSFVINNAATVNSNSNVWQIHAEEFDNVIDVNIKGTMNVIRHFVPDMIKAGKGVVVNFSSRWGRSGAPQMAPYCASKWAIEGLSKAMAMELPAPLTCVPLNPGIINTSMLEGVFGKQGAAMYQTPEEWSSTACPFILSINRAQNGQSLSAP</sequence>
<dbReference type="SUPFAM" id="SSF51735">
    <property type="entry name" value="NAD(P)-binding Rossmann-fold domains"/>
    <property type="match status" value="1"/>
</dbReference>
<reference evidence="3" key="2">
    <citation type="journal article" date="2023" name="Science">
        <title>Genomic signatures of disease resistance in endangered staghorn corals.</title>
        <authorList>
            <person name="Vollmer S.V."/>
            <person name="Selwyn J.D."/>
            <person name="Despard B.A."/>
            <person name="Roesel C.L."/>
        </authorList>
    </citation>
    <scope>NUCLEOTIDE SEQUENCE</scope>
    <source>
        <strain evidence="3">K2</strain>
    </source>
</reference>
<dbReference type="EMBL" id="JARQWQ010000070">
    <property type="protein sequence ID" value="KAK2554464.1"/>
    <property type="molecule type" value="Genomic_DNA"/>
</dbReference>
<dbReference type="InterPro" id="IPR020904">
    <property type="entry name" value="Sc_DH/Rdtase_CS"/>
</dbReference>
<evidence type="ECO:0000313" key="3">
    <source>
        <dbReference type="EMBL" id="KAK2554464.1"/>
    </source>
</evidence>
<keyword evidence="4" id="KW-1185">Reference proteome</keyword>
<gene>
    <name evidence="3" type="ORF">P5673_024181</name>
</gene>
<name>A0AAD9UYA4_ACRCE</name>
<dbReference type="CDD" id="cd05233">
    <property type="entry name" value="SDR_c"/>
    <property type="match status" value="1"/>
</dbReference>
<dbReference type="PANTHER" id="PTHR45267:SF2">
    <property type="entry name" value="NADPH-DEPENDENT PTERIN ALDEHYDE REDUCTASE"/>
    <property type="match status" value="1"/>
</dbReference>